<protein>
    <submittedName>
        <fullName evidence="1">Uncharacterized protein</fullName>
    </submittedName>
</protein>
<dbReference type="AlphaFoldDB" id="A0A0C9UI75"/>
<dbReference type="OrthoDB" id="3246731at2759"/>
<proteinExistence type="predicted"/>
<gene>
    <name evidence="1" type="ORF">M422DRAFT_273985</name>
</gene>
<evidence type="ECO:0000313" key="2">
    <source>
        <dbReference type="Proteomes" id="UP000054279"/>
    </source>
</evidence>
<organism evidence="1 2">
    <name type="scientific">Sphaerobolus stellatus (strain SS14)</name>
    <dbReference type="NCBI Taxonomy" id="990650"/>
    <lineage>
        <taxon>Eukaryota</taxon>
        <taxon>Fungi</taxon>
        <taxon>Dikarya</taxon>
        <taxon>Basidiomycota</taxon>
        <taxon>Agaricomycotina</taxon>
        <taxon>Agaricomycetes</taxon>
        <taxon>Phallomycetidae</taxon>
        <taxon>Geastrales</taxon>
        <taxon>Sphaerobolaceae</taxon>
        <taxon>Sphaerobolus</taxon>
    </lineage>
</organism>
<accession>A0A0C9UI75</accession>
<evidence type="ECO:0000313" key="1">
    <source>
        <dbReference type="EMBL" id="KIJ25096.1"/>
    </source>
</evidence>
<name>A0A0C9UI75_SPHS4</name>
<dbReference type="Proteomes" id="UP000054279">
    <property type="component" value="Unassembled WGS sequence"/>
</dbReference>
<sequence length="240" mass="27333">MPYSNWHRGSDGILKRGEILPAIDCPTRYEIYYPNDSEACPYIAPVSRNPHSHPNPKPSKTPALVRGILEELLVILGWKLVDATPQRLNLDSGFIAGLRRILEWNSARNPTLADLHPSLANYDHARRIIMECRKTLYPHGTGLEGVKQLYTEHSQGPPELAYVRAVESHEIPREGSCKTVLCMLPAMSRLLMATWRISINTPFKRVHKWQEFEIKPWFPSYNRSIVISQAIIASQSEEVT</sequence>
<dbReference type="HOGENOM" id="CLU_1157015_0_0_1"/>
<dbReference type="EMBL" id="KN837434">
    <property type="protein sequence ID" value="KIJ25096.1"/>
    <property type="molecule type" value="Genomic_DNA"/>
</dbReference>
<reference evidence="1 2" key="1">
    <citation type="submission" date="2014-06" db="EMBL/GenBank/DDBJ databases">
        <title>Evolutionary Origins and Diversification of the Mycorrhizal Mutualists.</title>
        <authorList>
            <consortium name="DOE Joint Genome Institute"/>
            <consortium name="Mycorrhizal Genomics Consortium"/>
            <person name="Kohler A."/>
            <person name="Kuo A."/>
            <person name="Nagy L.G."/>
            <person name="Floudas D."/>
            <person name="Copeland A."/>
            <person name="Barry K.W."/>
            <person name="Cichocki N."/>
            <person name="Veneault-Fourrey C."/>
            <person name="LaButti K."/>
            <person name="Lindquist E.A."/>
            <person name="Lipzen A."/>
            <person name="Lundell T."/>
            <person name="Morin E."/>
            <person name="Murat C."/>
            <person name="Riley R."/>
            <person name="Ohm R."/>
            <person name="Sun H."/>
            <person name="Tunlid A."/>
            <person name="Henrissat B."/>
            <person name="Grigoriev I.V."/>
            <person name="Hibbett D.S."/>
            <person name="Martin F."/>
        </authorList>
    </citation>
    <scope>NUCLEOTIDE SEQUENCE [LARGE SCALE GENOMIC DNA]</scope>
    <source>
        <strain evidence="1 2">SS14</strain>
    </source>
</reference>
<keyword evidence="2" id="KW-1185">Reference proteome</keyword>